<dbReference type="CDD" id="cd11648">
    <property type="entry name" value="RsmI"/>
    <property type="match status" value="1"/>
</dbReference>
<comment type="caution">
    <text evidence="8">The sequence shown here is derived from an EMBL/GenBank/DDBJ whole genome shotgun (WGS) entry which is preliminary data.</text>
</comment>
<dbReference type="InterPro" id="IPR000878">
    <property type="entry name" value="4pyrrol_Mease"/>
</dbReference>
<dbReference type="AlphaFoldDB" id="A0A9D5Q4A2"/>
<evidence type="ECO:0000256" key="5">
    <source>
        <dbReference type="ARBA" id="ARBA00022691"/>
    </source>
</evidence>
<gene>
    <name evidence="6 8" type="primary">rsmI</name>
    <name evidence="8" type="ORF">GF339_02080</name>
</gene>
<comment type="catalytic activity">
    <reaction evidence="6">
        <text>cytidine(1402) in 16S rRNA + S-adenosyl-L-methionine = 2'-O-methylcytidine(1402) in 16S rRNA + S-adenosyl-L-homocysteine + H(+)</text>
        <dbReference type="Rhea" id="RHEA:42924"/>
        <dbReference type="Rhea" id="RHEA-COMP:10285"/>
        <dbReference type="Rhea" id="RHEA-COMP:10286"/>
        <dbReference type="ChEBI" id="CHEBI:15378"/>
        <dbReference type="ChEBI" id="CHEBI:57856"/>
        <dbReference type="ChEBI" id="CHEBI:59789"/>
        <dbReference type="ChEBI" id="CHEBI:74495"/>
        <dbReference type="ChEBI" id="CHEBI:82748"/>
        <dbReference type="EC" id="2.1.1.198"/>
    </reaction>
</comment>
<dbReference type="SUPFAM" id="SSF53790">
    <property type="entry name" value="Tetrapyrrole methylase"/>
    <property type="match status" value="1"/>
</dbReference>
<dbReference type="PANTHER" id="PTHR46111">
    <property type="entry name" value="RIBOSOMAL RNA SMALL SUBUNIT METHYLTRANSFERASE I"/>
    <property type="match status" value="1"/>
</dbReference>
<keyword evidence="3 6" id="KW-0489">Methyltransferase</keyword>
<dbReference type="Proteomes" id="UP000649604">
    <property type="component" value="Unassembled WGS sequence"/>
</dbReference>
<dbReference type="NCBIfam" id="TIGR00096">
    <property type="entry name" value="16S rRNA (cytidine(1402)-2'-O)-methyltransferase"/>
    <property type="match status" value="1"/>
</dbReference>
<comment type="similarity">
    <text evidence="6">Belongs to the methyltransferase superfamily. RsmI family.</text>
</comment>
<sequence>MKTPGTLYIVSTPIGNLEDITLRALRILREVDLIAAEDTRHTRKLLAAYDIHTPLTSYFAFNEARKSVSLMQRLSAGESVALVSDAGTPGLADPGYELIQAAIDQDLPVVPVPGPSAAITALTVSGLPCEHFTFIGFLTNKRTVRIKKLKTLQTIEHTIVCYASPHHILKTLEDIQDILGNRRIVVARELTKRFEEIVRGEVETVRRWFQEKPAIKGEFTLVIAGAETADPVDAATIRFELQRCMTEQGMSRKDAVKYVVHHLKVAKNRVYQESLHL</sequence>
<evidence type="ECO:0000256" key="1">
    <source>
        <dbReference type="ARBA" id="ARBA00022490"/>
    </source>
</evidence>
<reference evidence="8" key="1">
    <citation type="submission" date="2019-11" db="EMBL/GenBank/DDBJ databases">
        <title>Microbial mats filling the niche in hypersaline microbial mats.</title>
        <authorList>
            <person name="Wong H.L."/>
            <person name="Macleod F.I."/>
            <person name="White R.A. III"/>
            <person name="Burns B.P."/>
        </authorList>
    </citation>
    <scope>NUCLEOTIDE SEQUENCE</scope>
    <source>
        <strain evidence="8">Rbin_158</strain>
    </source>
</reference>
<evidence type="ECO:0000256" key="4">
    <source>
        <dbReference type="ARBA" id="ARBA00022679"/>
    </source>
</evidence>
<evidence type="ECO:0000259" key="7">
    <source>
        <dbReference type="Pfam" id="PF00590"/>
    </source>
</evidence>
<dbReference type="HAMAP" id="MF_01877">
    <property type="entry name" value="16SrRNA_methyltr_I"/>
    <property type="match status" value="1"/>
</dbReference>
<proteinExistence type="inferred from homology"/>
<evidence type="ECO:0000313" key="8">
    <source>
        <dbReference type="EMBL" id="MBD3323340.1"/>
    </source>
</evidence>
<dbReference type="FunFam" id="3.30.950.10:FF:000002">
    <property type="entry name" value="Ribosomal RNA small subunit methyltransferase I"/>
    <property type="match status" value="1"/>
</dbReference>
<keyword evidence="2 6" id="KW-0698">rRNA processing</keyword>
<dbReference type="Gene3D" id="3.40.1010.10">
    <property type="entry name" value="Cobalt-precorrin-4 Transmethylase, Domain 1"/>
    <property type="match status" value="1"/>
</dbReference>
<dbReference type="PANTHER" id="PTHR46111:SF1">
    <property type="entry name" value="RIBOSOMAL RNA SMALL SUBUNIT METHYLTRANSFERASE I"/>
    <property type="match status" value="1"/>
</dbReference>
<comment type="subcellular location">
    <subcellularLocation>
        <location evidence="6">Cytoplasm</location>
    </subcellularLocation>
</comment>
<dbReference type="EC" id="2.1.1.198" evidence="6"/>
<feature type="domain" description="Tetrapyrrole methylase" evidence="7">
    <location>
        <begin position="6"/>
        <end position="204"/>
    </location>
</feature>
<comment type="function">
    <text evidence="6">Catalyzes the 2'-O-methylation of the ribose of cytidine 1402 (C1402) in 16S rRNA.</text>
</comment>
<dbReference type="Gene3D" id="3.30.950.10">
    <property type="entry name" value="Methyltransferase, Cobalt-precorrin-4 Transmethylase, Domain 2"/>
    <property type="match status" value="1"/>
</dbReference>
<keyword evidence="1 6" id="KW-0963">Cytoplasm</keyword>
<evidence type="ECO:0000256" key="2">
    <source>
        <dbReference type="ARBA" id="ARBA00022552"/>
    </source>
</evidence>
<dbReference type="FunFam" id="3.40.1010.10:FF:000007">
    <property type="entry name" value="Ribosomal RNA small subunit methyltransferase I"/>
    <property type="match status" value="1"/>
</dbReference>
<organism evidence="8 9">
    <name type="scientific">candidate division KSB3 bacterium</name>
    <dbReference type="NCBI Taxonomy" id="2044937"/>
    <lineage>
        <taxon>Bacteria</taxon>
        <taxon>candidate division KSB3</taxon>
    </lineage>
</organism>
<protein>
    <recommendedName>
        <fullName evidence="6">Ribosomal RNA small subunit methyltransferase I</fullName>
        <ecNumber evidence="6">2.1.1.198</ecNumber>
    </recommendedName>
    <alternativeName>
        <fullName evidence="6">16S rRNA 2'-O-ribose C1402 methyltransferase</fullName>
    </alternativeName>
    <alternativeName>
        <fullName evidence="6">rRNA (cytidine-2'-O-)-methyltransferase RsmI</fullName>
    </alternativeName>
</protein>
<dbReference type="EMBL" id="WJJP01000057">
    <property type="protein sequence ID" value="MBD3323340.1"/>
    <property type="molecule type" value="Genomic_DNA"/>
</dbReference>
<evidence type="ECO:0000313" key="9">
    <source>
        <dbReference type="Proteomes" id="UP000649604"/>
    </source>
</evidence>
<dbReference type="InterPro" id="IPR014776">
    <property type="entry name" value="4pyrrole_Mease_sub2"/>
</dbReference>
<evidence type="ECO:0000256" key="3">
    <source>
        <dbReference type="ARBA" id="ARBA00022603"/>
    </source>
</evidence>
<dbReference type="InterPro" id="IPR014777">
    <property type="entry name" value="4pyrrole_Mease_sub1"/>
</dbReference>
<dbReference type="PIRSF" id="PIRSF005917">
    <property type="entry name" value="MTase_YraL"/>
    <property type="match status" value="1"/>
</dbReference>
<dbReference type="InterPro" id="IPR035996">
    <property type="entry name" value="4pyrrol_Methylase_sf"/>
</dbReference>
<keyword evidence="4 6" id="KW-0808">Transferase</keyword>
<dbReference type="GO" id="GO:0070677">
    <property type="term" value="F:rRNA (cytosine-2'-O-)-methyltransferase activity"/>
    <property type="evidence" value="ECO:0007669"/>
    <property type="project" value="UniProtKB-UniRule"/>
</dbReference>
<accession>A0A9D5Q4A2</accession>
<evidence type="ECO:0000256" key="6">
    <source>
        <dbReference type="HAMAP-Rule" id="MF_01877"/>
    </source>
</evidence>
<keyword evidence="5 6" id="KW-0949">S-adenosyl-L-methionine</keyword>
<name>A0A9D5Q4A2_9BACT</name>
<dbReference type="GO" id="GO:0005737">
    <property type="term" value="C:cytoplasm"/>
    <property type="evidence" value="ECO:0007669"/>
    <property type="project" value="UniProtKB-SubCell"/>
</dbReference>
<dbReference type="InterPro" id="IPR008189">
    <property type="entry name" value="rRNA_ssu_MeTfrase_I"/>
</dbReference>
<dbReference type="Pfam" id="PF00590">
    <property type="entry name" value="TP_methylase"/>
    <property type="match status" value="1"/>
</dbReference>